<dbReference type="PANTHER" id="PTHR42973">
    <property type="entry name" value="BINDING OXIDOREDUCTASE, PUTATIVE (AFU_ORTHOLOGUE AFUA_1G17690)-RELATED"/>
    <property type="match status" value="1"/>
</dbReference>
<dbReference type="Pfam" id="PF01565">
    <property type="entry name" value="FAD_binding_4"/>
    <property type="match status" value="1"/>
</dbReference>
<dbReference type="GO" id="GO:0016491">
    <property type="term" value="F:oxidoreductase activity"/>
    <property type="evidence" value="ECO:0007669"/>
    <property type="project" value="UniProtKB-KW"/>
</dbReference>
<reference evidence="9 10" key="1">
    <citation type="submission" date="2020-04" db="EMBL/GenBank/DDBJ databases">
        <title>Perkinsus olseni comparative genomics.</title>
        <authorList>
            <person name="Bogema D.R."/>
        </authorList>
    </citation>
    <scope>NUCLEOTIDE SEQUENCE [LARGE SCALE GENOMIC DNA]</scope>
    <source>
        <strain evidence="9">00978-12</strain>
    </source>
</reference>
<dbReference type="Gene3D" id="3.30.43.10">
    <property type="entry name" value="Uridine Diphospho-n-acetylenolpyruvylglucosamine Reductase, domain 2"/>
    <property type="match status" value="1"/>
</dbReference>
<dbReference type="PROSITE" id="PS50879">
    <property type="entry name" value="RNASE_H_1"/>
    <property type="match status" value="1"/>
</dbReference>
<dbReference type="Pfam" id="PF08031">
    <property type="entry name" value="BBE"/>
    <property type="match status" value="1"/>
</dbReference>
<dbReference type="Gene3D" id="3.30.420.10">
    <property type="entry name" value="Ribonuclease H-like superfamily/Ribonuclease H"/>
    <property type="match status" value="1"/>
</dbReference>
<dbReference type="GO" id="GO:0004523">
    <property type="term" value="F:RNA-DNA hybrid ribonuclease activity"/>
    <property type="evidence" value="ECO:0007669"/>
    <property type="project" value="InterPro"/>
</dbReference>
<evidence type="ECO:0000256" key="5">
    <source>
        <dbReference type="ARBA" id="ARBA00023002"/>
    </source>
</evidence>
<dbReference type="InterPro" id="IPR016167">
    <property type="entry name" value="FAD-bd_PCMH_sub1"/>
</dbReference>
<evidence type="ECO:0000259" key="8">
    <source>
        <dbReference type="PROSITE" id="PS51387"/>
    </source>
</evidence>
<dbReference type="Proteomes" id="UP000541610">
    <property type="component" value="Unassembled WGS sequence"/>
</dbReference>
<evidence type="ECO:0000256" key="3">
    <source>
        <dbReference type="ARBA" id="ARBA00022630"/>
    </source>
</evidence>
<evidence type="ECO:0000256" key="2">
    <source>
        <dbReference type="ARBA" id="ARBA00005466"/>
    </source>
</evidence>
<evidence type="ECO:0000259" key="7">
    <source>
        <dbReference type="PROSITE" id="PS50879"/>
    </source>
</evidence>
<accession>A0A7J6PLT5</accession>
<dbReference type="InterPro" id="IPR002156">
    <property type="entry name" value="RNaseH_domain"/>
</dbReference>
<dbReference type="InterPro" id="IPR012951">
    <property type="entry name" value="BBE"/>
</dbReference>
<keyword evidence="5" id="KW-0560">Oxidoreductase</keyword>
<organism evidence="9 10">
    <name type="scientific">Perkinsus olseni</name>
    <name type="common">Perkinsus atlanticus</name>
    <dbReference type="NCBI Taxonomy" id="32597"/>
    <lineage>
        <taxon>Eukaryota</taxon>
        <taxon>Sar</taxon>
        <taxon>Alveolata</taxon>
        <taxon>Perkinsozoa</taxon>
        <taxon>Perkinsea</taxon>
        <taxon>Perkinsida</taxon>
        <taxon>Perkinsidae</taxon>
        <taxon>Perkinsus</taxon>
    </lineage>
</organism>
<feature type="chain" id="PRO_5029609120" description="FAD-binding PCMH-type domain-containing protein" evidence="6">
    <location>
        <begin position="20"/>
        <end position="1210"/>
    </location>
</feature>
<dbReference type="AlphaFoldDB" id="A0A7J6PLT5"/>
<sequence length="1210" mass="131345">MFVGRYFFLIGVVARLVSCTVQSAVERLEEAFPGQVQTKNIPPPYNERFDEAHGYRPAAMVNVSSSDDVIGVLEICHDEDTPVAVRSNEGSSYIGQSTINGGIVMDLEKLTDFDVVEEDGQYIASLGAGLRLLEVYSRLARHDPPLGLAGGSGPTVGVAGLISGGGHGLSSAKYGVTADRLVSADVVVYDDATEKFQLVTATAYNEYSDLLFALRGGMGGNYGVIVTLRYRAFPVSNVVVISGKNADINPSLQARRIKSFQTFMHSSAAGPEMFGIGKFLGGGAIQYSAQCICDEQKVQALADTVGIEKYSIIQQSFGKAMWFWADCTAAAWMDFYPPNGLQHCTESELEKSMNECWDWSKNNANPYKAKSLYFPEDVDLGTLEAMAELSLDPICRWNTECVLQFDFYGHAMSEEPQDCDPSQGKCTAFDHRISGWHLQMIASWYAGEAVPEARIEWLHKAYDAVLPVSLNQAYQNYIDSDLSNHYEWIQQYFPSASTYPRLQQVKCKYNSIDMFSFSPIEDMTIQIDDKICGRTLPTSAVTTTVSTTTPFSHATSTATTTSSTTVQLTTTTTTATHTSATTTRASATTTTTITTTTLSSTTAASTSNAETSTTGASGDCSVADAKCAAYYPGSYCKTDQNPPVCWGSNEPCHCGGTSKTTSLTTSEPFTTSSTVSPTTSSSTVQPNCRKADSECAASLPGSYCMYWKSPSLCWGSSKACAADTPLFHMAFFATLVYVVLSLVPRGIVGDEDINSSVKCAEAKAKLGRLRHLGWARAGITGKKVIKTYKVAIVPALSHAVAAWKEGLESVTAKSALLQVSAMVARIALQAPRNSSNAALCVAAGILPAHLELGRIAATRLAALGCATTLDRILSVKGLTVHEGRDGGDTVQRWRALPTQPWHPWVSTAIMEREEAKSHALEALRTKNAIFTDGSVVKDVKTGAAMVVYREGGEVYSNFWKLSPYATITDCELLGVLEAVRWIVSTAGDEAWEIFTDSQAVLKILSSRASTARWDKARQIYLSLSEIPGRVSLRWVPGHSSISANERADELAAKGASMREVSAETEISVRTLRRYQGEAGRLSLRKWWSDKRASLGTSVNDFFYCASHARLWIRGEVTAASSAVVFGRAPTPAHLYRCGVVNSPECDCGAPVGNTRHYLFSCPLLQQARSRVKGGVPNHLYKLIVDLKRRKSFNQLCSALMQYLDARRGLL</sequence>
<comment type="similarity">
    <text evidence="2">Belongs to the oxygen-dependent FAD-linked oxidoreductase family.</text>
</comment>
<keyword evidence="6" id="KW-0732">Signal</keyword>
<dbReference type="InterPro" id="IPR036318">
    <property type="entry name" value="FAD-bd_PCMH-like_sf"/>
</dbReference>
<proteinExistence type="inferred from homology"/>
<comment type="caution">
    <text evidence="9">The sequence shown here is derived from an EMBL/GenBank/DDBJ whole genome shotgun (WGS) entry which is preliminary data.</text>
</comment>
<evidence type="ECO:0000256" key="1">
    <source>
        <dbReference type="ARBA" id="ARBA00001974"/>
    </source>
</evidence>
<dbReference type="SUPFAM" id="SSF56176">
    <property type="entry name" value="FAD-binding/transporter-associated domain-like"/>
    <property type="match status" value="1"/>
</dbReference>
<dbReference type="PANTHER" id="PTHR42973:SF39">
    <property type="entry name" value="FAD-BINDING PCMH-TYPE DOMAIN-CONTAINING PROTEIN"/>
    <property type="match status" value="1"/>
</dbReference>
<dbReference type="CDD" id="cd09276">
    <property type="entry name" value="Rnase_HI_RT_non_LTR"/>
    <property type="match status" value="1"/>
</dbReference>
<keyword evidence="3" id="KW-0285">Flavoprotein</keyword>
<dbReference type="Pfam" id="PF00075">
    <property type="entry name" value="RNase_H"/>
    <property type="match status" value="1"/>
</dbReference>
<evidence type="ECO:0000313" key="10">
    <source>
        <dbReference type="Proteomes" id="UP000541610"/>
    </source>
</evidence>
<feature type="domain" description="FAD-binding PCMH-type" evidence="8">
    <location>
        <begin position="53"/>
        <end position="235"/>
    </location>
</feature>
<comment type="cofactor">
    <cofactor evidence="1">
        <name>FAD</name>
        <dbReference type="ChEBI" id="CHEBI:57692"/>
    </cofactor>
</comment>
<gene>
    <name evidence="9" type="ORF">FOZ60_013303</name>
</gene>
<feature type="signal peptide" evidence="6">
    <location>
        <begin position="1"/>
        <end position="19"/>
    </location>
</feature>
<dbReference type="PROSITE" id="PS51387">
    <property type="entry name" value="FAD_PCMH"/>
    <property type="match status" value="1"/>
</dbReference>
<dbReference type="Gene3D" id="3.40.462.20">
    <property type="match status" value="1"/>
</dbReference>
<dbReference type="EMBL" id="JABANP010000006">
    <property type="protein sequence ID" value="KAF4696952.1"/>
    <property type="molecule type" value="Genomic_DNA"/>
</dbReference>
<dbReference type="GO" id="GO:0071949">
    <property type="term" value="F:FAD binding"/>
    <property type="evidence" value="ECO:0007669"/>
    <property type="project" value="InterPro"/>
</dbReference>
<keyword evidence="4" id="KW-0274">FAD</keyword>
<dbReference type="InterPro" id="IPR036397">
    <property type="entry name" value="RNaseH_sf"/>
</dbReference>
<dbReference type="SUPFAM" id="SSF53098">
    <property type="entry name" value="Ribonuclease H-like"/>
    <property type="match status" value="1"/>
</dbReference>
<dbReference type="InterPro" id="IPR050416">
    <property type="entry name" value="FAD-linked_Oxidoreductase"/>
</dbReference>
<dbReference type="InterPro" id="IPR006094">
    <property type="entry name" value="Oxid_FAD_bind_N"/>
</dbReference>
<evidence type="ECO:0000256" key="4">
    <source>
        <dbReference type="ARBA" id="ARBA00022827"/>
    </source>
</evidence>
<evidence type="ECO:0000313" key="9">
    <source>
        <dbReference type="EMBL" id="KAF4696952.1"/>
    </source>
</evidence>
<evidence type="ECO:0000256" key="6">
    <source>
        <dbReference type="SAM" id="SignalP"/>
    </source>
</evidence>
<dbReference type="InterPro" id="IPR016169">
    <property type="entry name" value="FAD-bd_PCMH_sub2"/>
</dbReference>
<dbReference type="GO" id="GO:0003676">
    <property type="term" value="F:nucleic acid binding"/>
    <property type="evidence" value="ECO:0007669"/>
    <property type="project" value="InterPro"/>
</dbReference>
<dbReference type="InterPro" id="IPR016166">
    <property type="entry name" value="FAD-bd_PCMH"/>
</dbReference>
<feature type="domain" description="RNase H type-1" evidence="7">
    <location>
        <begin position="923"/>
        <end position="1056"/>
    </location>
</feature>
<name>A0A7J6PLT5_PEROL</name>
<evidence type="ECO:0008006" key="11">
    <source>
        <dbReference type="Google" id="ProtNLM"/>
    </source>
</evidence>
<dbReference type="Gene3D" id="3.30.465.10">
    <property type="match status" value="1"/>
</dbReference>
<protein>
    <recommendedName>
        <fullName evidence="11">FAD-binding PCMH-type domain-containing protein</fullName>
    </recommendedName>
</protein>
<dbReference type="InterPro" id="IPR012337">
    <property type="entry name" value="RNaseH-like_sf"/>
</dbReference>